<evidence type="ECO:0000256" key="4">
    <source>
        <dbReference type="ARBA" id="ARBA00023159"/>
    </source>
</evidence>
<gene>
    <name evidence="11" type="ORF">JZ751_023009</name>
</gene>
<dbReference type="InterPro" id="IPR004827">
    <property type="entry name" value="bZIP"/>
</dbReference>
<dbReference type="EMBL" id="JAFBMS010000006">
    <property type="protein sequence ID" value="KAG9351758.1"/>
    <property type="molecule type" value="Genomic_DNA"/>
</dbReference>
<dbReference type="Gene3D" id="1.10.880.10">
    <property type="entry name" value="Transcription factor, Skn-1-like, DNA-binding domain"/>
    <property type="match status" value="1"/>
</dbReference>
<feature type="region of interest" description="Disordered" evidence="8">
    <location>
        <begin position="413"/>
        <end position="446"/>
    </location>
</feature>
<feature type="region of interest" description="Disordered" evidence="8">
    <location>
        <begin position="633"/>
        <end position="657"/>
    </location>
</feature>
<dbReference type="GO" id="GO:0000978">
    <property type="term" value="F:RNA polymerase II cis-regulatory region sequence-specific DNA binding"/>
    <property type="evidence" value="ECO:0007669"/>
    <property type="project" value="InterPro"/>
</dbReference>
<evidence type="ECO:0000256" key="8">
    <source>
        <dbReference type="SAM" id="MobiDB-lite"/>
    </source>
</evidence>
<dbReference type="Gene3D" id="3.30.710.10">
    <property type="entry name" value="Potassium Channel Kv1.1, Chain A"/>
    <property type="match status" value="1"/>
</dbReference>
<dbReference type="Proteomes" id="UP000824540">
    <property type="component" value="Unassembled WGS sequence"/>
</dbReference>
<keyword evidence="6" id="KW-0539">Nucleus</keyword>
<dbReference type="PROSITE" id="PS50217">
    <property type="entry name" value="BZIP"/>
    <property type="match status" value="1"/>
</dbReference>
<feature type="compositionally biased region" description="Acidic residues" evidence="8">
    <location>
        <begin position="114"/>
        <end position="131"/>
    </location>
</feature>
<dbReference type="AlphaFoldDB" id="A0A8T2PMX9"/>
<evidence type="ECO:0000259" key="10">
    <source>
        <dbReference type="PROSITE" id="PS50217"/>
    </source>
</evidence>
<keyword evidence="7" id="KW-0175">Coiled coil</keyword>
<dbReference type="PROSITE" id="PS00036">
    <property type="entry name" value="BZIP_BASIC"/>
    <property type="match status" value="1"/>
</dbReference>
<dbReference type="Pfam" id="PF00651">
    <property type="entry name" value="BTB"/>
    <property type="match status" value="1"/>
</dbReference>
<feature type="region of interest" description="Disordered" evidence="8">
    <location>
        <begin position="109"/>
        <end position="164"/>
    </location>
</feature>
<proteinExistence type="inferred from homology"/>
<evidence type="ECO:0000256" key="5">
    <source>
        <dbReference type="ARBA" id="ARBA00023163"/>
    </source>
</evidence>
<keyword evidence="12" id="KW-1185">Reference proteome</keyword>
<keyword evidence="4" id="KW-0010">Activator</keyword>
<dbReference type="SUPFAM" id="SSF54695">
    <property type="entry name" value="POZ domain"/>
    <property type="match status" value="1"/>
</dbReference>
<evidence type="ECO:0000259" key="9">
    <source>
        <dbReference type="PROSITE" id="PS50097"/>
    </source>
</evidence>
<evidence type="ECO:0000256" key="1">
    <source>
        <dbReference type="ARBA" id="ARBA00008157"/>
    </source>
</evidence>
<keyword evidence="3" id="KW-0238">DNA-binding</keyword>
<dbReference type="InterPro" id="IPR047167">
    <property type="entry name" value="NFE2-like"/>
</dbReference>
<dbReference type="InterPro" id="IPR000210">
    <property type="entry name" value="BTB/POZ_dom"/>
</dbReference>
<dbReference type="PANTHER" id="PTHR24411:SF55">
    <property type="entry name" value="SEGMENTATION PROTEIN CAP'N'COLLAR"/>
    <property type="match status" value="1"/>
</dbReference>
<accession>A0A8T2PMX9</accession>
<dbReference type="InterPro" id="IPR043321">
    <property type="entry name" value="bZIP_BACH"/>
</dbReference>
<evidence type="ECO:0000256" key="7">
    <source>
        <dbReference type="SAM" id="Coils"/>
    </source>
</evidence>
<dbReference type="InterPro" id="IPR011333">
    <property type="entry name" value="SKP1/BTB/POZ_sf"/>
</dbReference>
<feature type="domain" description="BZIP" evidence="10">
    <location>
        <begin position="496"/>
        <end position="542"/>
    </location>
</feature>
<dbReference type="PANTHER" id="PTHR24411">
    <property type="entry name" value="NUCLEAR FACTOR ERYTHROID 2-RELATED FACTOR"/>
    <property type="match status" value="1"/>
</dbReference>
<protein>
    <submittedName>
        <fullName evidence="11">Uncharacterized protein</fullName>
    </submittedName>
</protein>
<name>A0A8T2PMX9_9TELE</name>
<dbReference type="InterPro" id="IPR008917">
    <property type="entry name" value="TF_DNA-bd_sf"/>
</dbReference>
<keyword evidence="5" id="KW-0804">Transcription</keyword>
<comment type="caution">
    <text evidence="11">The sequence shown here is derived from an EMBL/GenBank/DDBJ whole genome shotgun (WGS) entry which is preliminary data.</text>
</comment>
<dbReference type="OrthoDB" id="6365358at2759"/>
<feature type="compositionally biased region" description="Basic and acidic residues" evidence="8">
    <location>
        <begin position="132"/>
        <end position="142"/>
    </location>
</feature>
<feature type="domain" description="BTB" evidence="9">
    <location>
        <begin position="36"/>
        <end position="67"/>
    </location>
</feature>
<dbReference type="InterPro" id="IPR004826">
    <property type="entry name" value="bZIP_Maf"/>
</dbReference>
<sequence length="671" mass="73442">MSFESPRSSVFTFQSSVHSSHVLRCLNEQRQKDVLCDVTVVVENQSFRAHRSVLASCSEYFHTRITSLVGQGLVITLPEEFFDHSRSTHDILRKVCCKSRYSKEKCTKANSGVDVDEDDDDDEEDEDEEDNKEVKEETKDTDSPGAPLNMCTDVTSGPDVDPKEEGTGICGPFFPDIEVPVDPALLCLKYRKFQKACGRERVCSESYNSQAPYSTSSSSSTPSSSSFAQASIGPAAPLPLCPVTNSCDGSDISISGGRKPNVDIVSQNTAAVAAVCPPHTSLLPVNPNTASYEEMLESSCSPSVGSAGVEPDCCSLRSFKMHFLSHTPGMEEDINGKRMTGMDTESGISNIQDQMGGGERSSVEREVAEHLARGFLSECPDSAAQSPRDGSMSCPWYKQLDLTSSKTDCPFLRDQGAGLGPSKKEKRLYGSSLNSGDDSDFDMEGTSECYSQERAHKMQLPFPVERIVSLSRNDFQSILKQHSLTREQLEFVHDVRRRSKNCIAARRCRKRKLDCIHNLECEIEKLRFEKEKLMQEKNQLNNVKLKTWQDITCLCQKVFSEAALLPEQLQVLAKLSSPDCPVSALFTPTSSPFPGPGAQTQPQVPPSTSACLPMNPSTGVTHRFPQVAPSLEPMAAASHSRTLGGSDPEGYGPGSITDVCSDIHSNCNTDE</sequence>
<organism evidence="11 12">
    <name type="scientific">Albula glossodonta</name>
    <name type="common">roundjaw bonefish</name>
    <dbReference type="NCBI Taxonomy" id="121402"/>
    <lineage>
        <taxon>Eukaryota</taxon>
        <taxon>Metazoa</taxon>
        <taxon>Chordata</taxon>
        <taxon>Craniata</taxon>
        <taxon>Vertebrata</taxon>
        <taxon>Euteleostomi</taxon>
        <taxon>Actinopterygii</taxon>
        <taxon>Neopterygii</taxon>
        <taxon>Teleostei</taxon>
        <taxon>Albuliformes</taxon>
        <taxon>Albulidae</taxon>
        <taxon>Albula</taxon>
    </lineage>
</organism>
<keyword evidence="2" id="KW-0805">Transcription regulation</keyword>
<dbReference type="GO" id="GO:0000981">
    <property type="term" value="F:DNA-binding transcription factor activity, RNA polymerase II-specific"/>
    <property type="evidence" value="ECO:0007669"/>
    <property type="project" value="TreeGrafter"/>
</dbReference>
<comment type="similarity">
    <text evidence="1">Belongs to the bZIP family. CNC subfamily.</text>
</comment>
<feature type="region of interest" description="Disordered" evidence="8">
    <location>
        <begin position="208"/>
        <end position="230"/>
    </location>
</feature>
<feature type="coiled-coil region" evidence="7">
    <location>
        <begin position="516"/>
        <end position="546"/>
    </location>
</feature>
<dbReference type="CDD" id="cd14719">
    <property type="entry name" value="bZIP_BACH"/>
    <property type="match status" value="1"/>
</dbReference>
<dbReference type="PROSITE" id="PS50097">
    <property type="entry name" value="BTB"/>
    <property type="match status" value="1"/>
</dbReference>
<evidence type="ECO:0000256" key="3">
    <source>
        <dbReference type="ARBA" id="ARBA00023125"/>
    </source>
</evidence>
<dbReference type="SUPFAM" id="SSF47454">
    <property type="entry name" value="A DNA-binding domain in eukaryotic transcription factors"/>
    <property type="match status" value="1"/>
</dbReference>
<reference evidence="11" key="1">
    <citation type="thesis" date="2021" institute="BYU ScholarsArchive" country="Provo, UT, USA">
        <title>Applications of and Algorithms for Genome Assembly and Genomic Analyses with an Emphasis on Marine Teleosts.</title>
        <authorList>
            <person name="Pickett B.D."/>
        </authorList>
    </citation>
    <scope>NUCLEOTIDE SEQUENCE</scope>
    <source>
        <strain evidence="11">HI-2016</strain>
    </source>
</reference>
<evidence type="ECO:0000313" key="11">
    <source>
        <dbReference type="EMBL" id="KAG9351758.1"/>
    </source>
</evidence>
<evidence type="ECO:0000256" key="6">
    <source>
        <dbReference type="ARBA" id="ARBA00023242"/>
    </source>
</evidence>
<dbReference type="Pfam" id="PF03131">
    <property type="entry name" value="bZIP_Maf"/>
    <property type="match status" value="1"/>
</dbReference>
<evidence type="ECO:0000256" key="2">
    <source>
        <dbReference type="ARBA" id="ARBA00023015"/>
    </source>
</evidence>
<dbReference type="SMART" id="SM00338">
    <property type="entry name" value="BRLZ"/>
    <property type="match status" value="1"/>
</dbReference>
<evidence type="ECO:0000313" key="12">
    <source>
        <dbReference type="Proteomes" id="UP000824540"/>
    </source>
</evidence>
<dbReference type="GO" id="GO:0005634">
    <property type="term" value="C:nucleus"/>
    <property type="evidence" value="ECO:0007669"/>
    <property type="project" value="TreeGrafter"/>
</dbReference>